<feature type="binding site" evidence="6">
    <location>
        <position position="28"/>
    </location>
    <ligand>
        <name>substrate</name>
    </ligand>
</feature>
<comment type="catalytic activity">
    <reaction evidence="1 6">
        <text>beta-D-ribopyranose = beta-D-ribofuranose</text>
        <dbReference type="Rhea" id="RHEA:25432"/>
        <dbReference type="ChEBI" id="CHEBI:27476"/>
        <dbReference type="ChEBI" id="CHEBI:47002"/>
        <dbReference type="EC" id="5.4.99.62"/>
    </reaction>
</comment>
<keyword evidence="8" id="KW-1185">Reference proteome</keyword>
<dbReference type="Pfam" id="PF05025">
    <property type="entry name" value="RbsD_FucU"/>
    <property type="match status" value="1"/>
</dbReference>
<dbReference type="Gene3D" id="3.40.1650.10">
    <property type="entry name" value="RbsD-like domain"/>
    <property type="match status" value="1"/>
</dbReference>
<dbReference type="GO" id="GO:0019303">
    <property type="term" value="P:D-ribose catabolic process"/>
    <property type="evidence" value="ECO:0007669"/>
    <property type="project" value="UniProtKB-UniRule"/>
</dbReference>
<comment type="function">
    <text evidence="6">Catalyzes the interconversion of beta-pyran and beta-furan forms of D-ribose.</text>
</comment>
<dbReference type="GO" id="GO:0016872">
    <property type="term" value="F:intramolecular lyase activity"/>
    <property type="evidence" value="ECO:0007669"/>
    <property type="project" value="UniProtKB-UniRule"/>
</dbReference>
<comment type="subunit">
    <text evidence="6">Homodecamer.</text>
</comment>
<dbReference type="RefSeq" id="WP_138123979.1">
    <property type="nucleotide sequence ID" value="NZ_SWLG01000003.1"/>
</dbReference>
<dbReference type="GO" id="GO:0062193">
    <property type="term" value="F:D-ribose pyranase activity"/>
    <property type="evidence" value="ECO:0007669"/>
    <property type="project" value="UniProtKB-EC"/>
</dbReference>
<keyword evidence="3 6" id="KW-0963">Cytoplasm</keyword>
<comment type="subcellular location">
    <subcellularLocation>
        <location evidence="6">Cytoplasm</location>
    </subcellularLocation>
</comment>
<dbReference type="SUPFAM" id="SSF102546">
    <property type="entry name" value="RbsD-like"/>
    <property type="match status" value="1"/>
</dbReference>
<dbReference type="UniPathway" id="UPA00916">
    <property type="reaction ID" value="UER00888"/>
</dbReference>
<comment type="similarity">
    <text evidence="6">Belongs to the RbsD / FucU family. RbsD subfamily.</text>
</comment>
<evidence type="ECO:0000256" key="3">
    <source>
        <dbReference type="ARBA" id="ARBA00022490"/>
    </source>
</evidence>
<protein>
    <recommendedName>
        <fullName evidence="2 6">D-ribose pyranase</fullName>
        <ecNumber evidence="2 6">5.4.99.62</ecNumber>
    </recommendedName>
</protein>
<evidence type="ECO:0000256" key="5">
    <source>
        <dbReference type="ARBA" id="ARBA00023277"/>
    </source>
</evidence>
<name>A0A5R9F3X2_9BACL</name>
<feature type="active site" description="Proton donor" evidence="6">
    <location>
        <position position="20"/>
    </location>
</feature>
<keyword evidence="5 6" id="KW-0119">Carbohydrate metabolism</keyword>
<feature type="binding site" evidence="6">
    <location>
        <position position="98"/>
    </location>
    <ligand>
        <name>substrate</name>
    </ligand>
</feature>
<evidence type="ECO:0000256" key="1">
    <source>
        <dbReference type="ARBA" id="ARBA00000223"/>
    </source>
</evidence>
<dbReference type="InterPro" id="IPR007721">
    <property type="entry name" value="RbsD_FucU"/>
</dbReference>
<dbReference type="HAMAP" id="MF_01661">
    <property type="entry name" value="D_rib_pyranase"/>
    <property type="match status" value="1"/>
</dbReference>
<accession>A0A5R9F3X2</accession>
<dbReference type="InterPro" id="IPR023750">
    <property type="entry name" value="RbsD-like_sf"/>
</dbReference>
<sequence length="131" mass="14247">MKKNGVLNSEIAAVLAGSGHTDSIVICDCGLPIPEGPKKIDLSVKVGSPSFLEVFKTILDDFQVEKVILAKEIKAFNTTILNEISDSFSDEEIQFVAHEQFKELTKNAKAVIRTGEATPYANIILHSGVIF</sequence>
<dbReference type="OrthoDB" id="9805009at2"/>
<evidence type="ECO:0000313" key="7">
    <source>
        <dbReference type="EMBL" id="TLS38392.1"/>
    </source>
</evidence>
<organism evidence="7 8">
    <name type="scientific">Exobacillus caeni</name>
    <dbReference type="NCBI Taxonomy" id="2574798"/>
    <lineage>
        <taxon>Bacteria</taxon>
        <taxon>Bacillati</taxon>
        <taxon>Bacillota</taxon>
        <taxon>Bacilli</taxon>
        <taxon>Bacillales</taxon>
        <taxon>Guptibacillaceae</taxon>
        <taxon>Exobacillus</taxon>
    </lineage>
</organism>
<dbReference type="Proteomes" id="UP000308230">
    <property type="component" value="Unassembled WGS sequence"/>
</dbReference>
<gene>
    <name evidence="6 7" type="primary">rbsD</name>
    <name evidence="7" type="ORF">FCL54_04415</name>
</gene>
<dbReference type="EMBL" id="SWLG01000003">
    <property type="protein sequence ID" value="TLS38392.1"/>
    <property type="molecule type" value="Genomic_DNA"/>
</dbReference>
<dbReference type="GO" id="GO:0048029">
    <property type="term" value="F:monosaccharide binding"/>
    <property type="evidence" value="ECO:0007669"/>
    <property type="project" value="InterPro"/>
</dbReference>
<evidence type="ECO:0000313" key="8">
    <source>
        <dbReference type="Proteomes" id="UP000308230"/>
    </source>
</evidence>
<feature type="binding site" evidence="6">
    <location>
        <begin position="120"/>
        <end position="122"/>
    </location>
    <ligand>
        <name>substrate</name>
    </ligand>
</feature>
<dbReference type="AlphaFoldDB" id="A0A5R9F3X2"/>
<comment type="pathway">
    <text evidence="6">Carbohydrate metabolism; D-ribose degradation; D-ribose 5-phosphate from beta-D-ribopyranose: step 1/2.</text>
</comment>
<evidence type="ECO:0000256" key="6">
    <source>
        <dbReference type="HAMAP-Rule" id="MF_01661"/>
    </source>
</evidence>
<keyword evidence="4 6" id="KW-0413">Isomerase</keyword>
<dbReference type="InterPro" id="IPR023064">
    <property type="entry name" value="D-ribose_pyranase"/>
</dbReference>
<comment type="caution">
    <text evidence="7">The sequence shown here is derived from an EMBL/GenBank/DDBJ whole genome shotgun (WGS) entry which is preliminary data.</text>
</comment>
<evidence type="ECO:0000256" key="2">
    <source>
        <dbReference type="ARBA" id="ARBA00012862"/>
    </source>
</evidence>
<dbReference type="PANTHER" id="PTHR37831">
    <property type="entry name" value="D-RIBOSE PYRANASE"/>
    <property type="match status" value="1"/>
</dbReference>
<proteinExistence type="inferred from homology"/>
<dbReference type="GO" id="GO:0005829">
    <property type="term" value="C:cytosol"/>
    <property type="evidence" value="ECO:0007669"/>
    <property type="project" value="TreeGrafter"/>
</dbReference>
<dbReference type="NCBIfam" id="NF008761">
    <property type="entry name" value="PRK11797.1"/>
    <property type="match status" value="1"/>
</dbReference>
<dbReference type="EC" id="5.4.99.62" evidence="2 6"/>
<dbReference type="PANTHER" id="PTHR37831:SF1">
    <property type="entry name" value="D-RIBOSE PYRANASE"/>
    <property type="match status" value="1"/>
</dbReference>
<evidence type="ECO:0000256" key="4">
    <source>
        <dbReference type="ARBA" id="ARBA00023235"/>
    </source>
</evidence>
<reference evidence="7 8" key="1">
    <citation type="submission" date="2019-04" db="EMBL/GenBank/DDBJ databases">
        <title>Bacillus caeni sp. nov., a bacterium isolated from mangrove sediment.</title>
        <authorList>
            <person name="Huang H."/>
            <person name="Mo K."/>
            <person name="Hu Y."/>
        </authorList>
    </citation>
    <scope>NUCLEOTIDE SEQUENCE [LARGE SCALE GENOMIC DNA]</scope>
    <source>
        <strain evidence="7 8">HB172195</strain>
    </source>
</reference>